<evidence type="ECO:0000313" key="1">
    <source>
        <dbReference type="EMBL" id="MQL53599.1"/>
    </source>
</evidence>
<dbReference type="AlphaFoldDB" id="A0A6N7IVN8"/>
<dbReference type="InterPro" id="IPR015417">
    <property type="entry name" value="Gly_reductase_pB_sua/b"/>
</dbReference>
<name>A0A6N7IVN8_9FIRM</name>
<dbReference type="Proteomes" id="UP000441717">
    <property type="component" value="Unassembled WGS sequence"/>
</dbReference>
<organism evidence="1 2">
    <name type="scientific">Desulfofundulus thermobenzoicus</name>
    <dbReference type="NCBI Taxonomy" id="29376"/>
    <lineage>
        <taxon>Bacteria</taxon>
        <taxon>Bacillati</taxon>
        <taxon>Bacillota</taxon>
        <taxon>Clostridia</taxon>
        <taxon>Eubacteriales</taxon>
        <taxon>Peptococcaceae</taxon>
        <taxon>Desulfofundulus</taxon>
    </lineage>
</organism>
<dbReference type="OrthoDB" id="5808629at2"/>
<proteinExistence type="predicted"/>
<evidence type="ECO:0000313" key="2">
    <source>
        <dbReference type="Proteomes" id="UP000441717"/>
    </source>
</evidence>
<dbReference type="Pfam" id="PF09338">
    <property type="entry name" value="Gly_reductase"/>
    <property type="match status" value="1"/>
</dbReference>
<reference evidence="1 2" key="1">
    <citation type="submission" date="2019-10" db="EMBL/GenBank/DDBJ databases">
        <title>Comparative genomics of sulfur disproportionating microorganisms.</title>
        <authorList>
            <person name="Ward L.M."/>
            <person name="Bertran E."/>
            <person name="Johnston D."/>
        </authorList>
    </citation>
    <scope>NUCLEOTIDE SEQUENCE [LARGE SCALE GENOMIC DNA]</scope>
    <source>
        <strain evidence="1 2">DSM 14055</strain>
    </source>
</reference>
<dbReference type="EMBL" id="WHYR01000056">
    <property type="protein sequence ID" value="MQL53599.1"/>
    <property type="molecule type" value="Genomic_DNA"/>
</dbReference>
<sequence>MKLELCRFKVSDARFAGATRLEKGMLYINKGELIQAINREGLFESVDVEIARPGESVRIIHVMDAVEPRLKVEGGTTPFPGITGRMEIAGKGRTNVLDGVAVIQTGRRQGIQEGIIDMSGPGANYSLFSRTVNLVLLCTPASGMNDVEFDRATRLATLEAAMYLAEVTREAVPDEVEVYDIDTLAVKDNLPRVVYIYHLQSQGLLRDTFVYGEHARALLPTLLHPNEVLDGAITSGNYIIACQKNPTYLHLNNPVVRELGRRHGRELIFAGVIIANEHSTLMEKNRSAVFAAKLAQQVGAQGAIITQEGGGHADTDLMLTCRECEKLGIKTVIIANEIAGKDGTLPSLVDTTPEADAVVTTGNNDEMVSLPPVNRVIGGSEIAGIEGAPESGFVTALGRIYTATNQLGATRLTVREY</sequence>
<dbReference type="RefSeq" id="WP_152948062.1">
    <property type="nucleotide sequence ID" value="NZ_WHYR01000056.1"/>
</dbReference>
<comment type="caution">
    <text evidence="1">The sequence shown here is derived from an EMBL/GenBank/DDBJ whole genome shotgun (WGS) entry which is preliminary data.</text>
</comment>
<dbReference type="GO" id="GO:0050485">
    <property type="term" value="F:oxidoreductase activity, acting on X-H and Y-H to form an X-Y bond, with a disulfide as acceptor"/>
    <property type="evidence" value="ECO:0007669"/>
    <property type="project" value="InterPro"/>
</dbReference>
<protein>
    <submittedName>
        <fullName evidence="1">Glycine reductase</fullName>
    </submittedName>
</protein>
<gene>
    <name evidence="1" type="ORF">GFC01_15270</name>
</gene>
<accession>A0A6N7IVN8</accession>
<keyword evidence="2" id="KW-1185">Reference proteome</keyword>